<feature type="transmembrane region" description="Helical" evidence="1">
    <location>
        <begin position="184"/>
        <end position="206"/>
    </location>
</feature>
<keyword evidence="3" id="KW-1185">Reference proteome</keyword>
<evidence type="ECO:0000313" key="2">
    <source>
        <dbReference type="EMBL" id="CED93665.1"/>
    </source>
</evidence>
<accession>A0A1V1I0D4</accession>
<feature type="transmembrane region" description="Helical" evidence="1">
    <location>
        <begin position="23"/>
        <end position="53"/>
    </location>
</feature>
<dbReference type="Pfam" id="PF13346">
    <property type="entry name" value="ABC2_membrane_5"/>
    <property type="match status" value="1"/>
</dbReference>
<keyword evidence="1" id="KW-0812">Transmembrane</keyword>
<name>A0A1V1I0D4_9FIRM</name>
<protein>
    <submittedName>
        <fullName evidence="2">Membrane protein</fullName>
    </submittedName>
</protein>
<feature type="transmembrane region" description="Helical" evidence="1">
    <location>
        <begin position="83"/>
        <end position="103"/>
    </location>
</feature>
<dbReference type="KEGG" id="ril:CRIB_914"/>
<evidence type="ECO:0000256" key="1">
    <source>
        <dbReference type="SAM" id="Phobius"/>
    </source>
</evidence>
<dbReference type="RefSeq" id="WP_180703362.1">
    <property type="nucleotide sequence ID" value="NZ_CAPEHT010000010.1"/>
</dbReference>
<dbReference type="Proteomes" id="UP000245622">
    <property type="component" value="Chromosome 1"/>
</dbReference>
<organism evidence="2 3">
    <name type="scientific">Romboutsia ilealis</name>
    <dbReference type="NCBI Taxonomy" id="1115758"/>
    <lineage>
        <taxon>Bacteria</taxon>
        <taxon>Bacillati</taxon>
        <taxon>Bacillota</taxon>
        <taxon>Clostridia</taxon>
        <taxon>Peptostreptococcales</taxon>
        <taxon>Peptostreptococcaceae</taxon>
        <taxon>Romboutsia</taxon>
    </lineage>
</organism>
<evidence type="ECO:0000313" key="3">
    <source>
        <dbReference type="Proteomes" id="UP000245622"/>
    </source>
</evidence>
<feature type="transmembrane region" description="Helical" evidence="1">
    <location>
        <begin position="145"/>
        <end position="164"/>
    </location>
</feature>
<gene>
    <name evidence="2" type="ORF">CRIB_914</name>
</gene>
<proteinExistence type="predicted"/>
<dbReference type="GeneID" id="82205092"/>
<dbReference type="AlphaFoldDB" id="A0A1V1I0D4"/>
<keyword evidence="1" id="KW-1133">Transmembrane helix</keyword>
<reference evidence="2 3" key="1">
    <citation type="submission" date="2014-04" db="EMBL/GenBank/DDBJ databases">
        <authorList>
            <person name="Hornung B.V."/>
        </authorList>
    </citation>
    <scope>NUCLEOTIDE SEQUENCE [LARGE SCALE GENOMIC DNA]</scope>
    <source>
        <strain evidence="2 3">CRIB</strain>
    </source>
</reference>
<dbReference type="EMBL" id="LN555523">
    <property type="protein sequence ID" value="CED93665.1"/>
    <property type="molecule type" value="Genomic_DNA"/>
</dbReference>
<keyword evidence="1" id="KW-0472">Membrane</keyword>
<sequence length="216" mass="24498">MNNIINLTKMSFTNLKSVYKQIWFIWIVWIGVAIFNPFFLNMLFGLSILLTLYQVMAYEDNNGINYLISFLPVKRSEYVISRYLLGIGSLLLSIIVIYIVHLVSTQINPLKEVPIKILLPISITSAILAMSVIIPLVLKFGINKGRVFMSIIIMAIAMAPISIISDISKNPKMIDNIMNIINNIGLPIIVSIINIVMILISIFISIKLYQHKEIKE</sequence>
<dbReference type="InterPro" id="IPR025699">
    <property type="entry name" value="ABC2_memb-like"/>
</dbReference>
<feature type="transmembrane region" description="Helical" evidence="1">
    <location>
        <begin position="115"/>
        <end position="138"/>
    </location>
</feature>